<evidence type="ECO:0000313" key="2">
    <source>
        <dbReference type="Proteomes" id="UP000024900"/>
    </source>
</evidence>
<evidence type="ECO:0000313" key="1">
    <source>
        <dbReference type="EMBL" id="KGJ69266.1"/>
    </source>
</evidence>
<protein>
    <submittedName>
        <fullName evidence="1">Uncharacterized protein</fullName>
    </submittedName>
</protein>
<organism evidence="1 2">
    <name type="scientific">Bradyrhizobium diazoefficiens SEMIA 5080</name>
    <dbReference type="NCBI Taxonomy" id="754504"/>
    <lineage>
        <taxon>Bacteria</taxon>
        <taxon>Pseudomonadati</taxon>
        <taxon>Pseudomonadota</taxon>
        <taxon>Alphaproteobacteria</taxon>
        <taxon>Hyphomicrobiales</taxon>
        <taxon>Nitrobacteraceae</taxon>
        <taxon>Bradyrhizobium</taxon>
    </lineage>
</organism>
<dbReference type="Proteomes" id="UP000024900">
    <property type="component" value="Unassembled WGS sequence"/>
</dbReference>
<sequence length="86" mass="9158">MHRNALIGLQAISSGAFERTEEGTVKLGLVAPMSGPNARYGAFSLRGAQIGPLVSSLKMIRPPHTELSCWTIFAEAAPRLLSLAHS</sequence>
<dbReference type="EMBL" id="ADOU02000004">
    <property type="protein sequence ID" value="KGJ69266.1"/>
    <property type="molecule type" value="Genomic_DNA"/>
</dbReference>
<accession>A0A837CIW6</accession>
<comment type="caution">
    <text evidence="1">The sequence shown here is derived from an EMBL/GenBank/DDBJ whole genome shotgun (WGS) entry which is preliminary data.</text>
</comment>
<dbReference type="AlphaFoldDB" id="A0A837CIW6"/>
<reference evidence="1 2" key="1">
    <citation type="journal article" date="2014" name="BMC Genomics">
        <title>Comparative genomics of Bradyrhizobium japonicum CPAC 15 and Bradyrhizobium diazoefficiens CPAC 7: elite model strains for understanding symbiotic performance with soybean.</title>
        <authorList>
            <person name="Siqueira A.F."/>
            <person name="Ormeno-Orrillo E."/>
            <person name="Souza R.C."/>
            <person name="Rodrigues E.P."/>
            <person name="Almeida L.G."/>
            <person name="Barcellos F.G."/>
            <person name="Batista J.S."/>
            <person name="Nakatami A.S."/>
            <person name="Martinez-Romero E."/>
            <person name="Vasconcelos A.T."/>
            <person name="Hungria M."/>
        </authorList>
    </citation>
    <scope>NUCLEOTIDE SEQUENCE [LARGE SCALE GENOMIC DNA]</scope>
    <source>
        <strain evidence="1 2">SEMIA 5080</strain>
    </source>
</reference>
<proteinExistence type="predicted"/>
<gene>
    <name evidence="1" type="ORF">BJA5080_04972</name>
</gene>
<name>A0A837CIW6_9BRAD</name>